<feature type="region of interest" description="Disordered" evidence="9">
    <location>
        <begin position="48"/>
        <end position="68"/>
    </location>
</feature>
<dbReference type="Pfam" id="PF02892">
    <property type="entry name" value="zf-BED"/>
    <property type="match status" value="1"/>
</dbReference>
<keyword evidence="6" id="KW-0804">Transcription</keyword>
<dbReference type="GO" id="GO:0005634">
    <property type="term" value="C:nucleus"/>
    <property type="evidence" value="ECO:0007669"/>
    <property type="project" value="UniProtKB-SubCell"/>
</dbReference>
<keyword evidence="5" id="KW-0805">Transcription regulation</keyword>
<dbReference type="GO" id="GO:0009791">
    <property type="term" value="P:post-embryonic development"/>
    <property type="evidence" value="ECO:0007669"/>
    <property type="project" value="UniProtKB-ARBA"/>
</dbReference>
<dbReference type="WBParaSite" id="PDA_v2.g21735.t1">
    <property type="protein sequence ID" value="PDA_v2.g21735.t1"/>
    <property type="gene ID" value="PDA_v2.g21735"/>
</dbReference>
<dbReference type="PANTHER" id="PTHR46481:SF10">
    <property type="entry name" value="ZINC FINGER BED DOMAIN-CONTAINING PROTEIN 39"/>
    <property type="match status" value="1"/>
</dbReference>
<evidence type="ECO:0000259" key="10">
    <source>
        <dbReference type="PROSITE" id="PS50808"/>
    </source>
</evidence>
<dbReference type="AlphaFoldDB" id="A0A914PU34"/>
<dbReference type="PANTHER" id="PTHR46481">
    <property type="entry name" value="ZINC FINGER BED DOMAIN-CONTAINING PROTEIN 4"/>
    <property type="match status" value="1"/>
</dbReference>
<evidence type="ECO:0000256" key="7">
    <source>
        <dbReference type="ARBA" id="ARBA00023242"/>
    </source>
</evidence>
<keyword evidence="2" id="KW-0479">Metal-binding</keyword>
<feature type="compositionally biased region" description="Basic and acidic residues" evidence="9">
    <location>
        <begin position="88"/>
        <end position="98"/>
    </location>
</feature>
<feature type="region of interest" description="Disordered" evidence="9">
    <location>
        <begin position="356"/>
        <end position="394"/>
    </location>
</feature>
<proteinExistence type="predicted"/>
<keyword evidence="3 8" id="KW-0863">Zinc-finger</keyword>
<dbReference type="GO" id="GO:0003677">
    <property type="term" value="F:DNA binding"/>
    <property type="evidence" value="ECO:0007669"/>
    <property type="project" value="InterPro"/>
</dbReference>
<keyword evidence="7" id="KW-0539">Nucleus</keyword>
<evidence type="ECO:0000256" key="8">
    <source>
        <dbReference type="PROSITE-ProRule" id="PRU00027"/>
    </source>
</evidence>
<evidence type="ECO:0000256" key="1">
    <source>
        <dbReference type="ARBA" id="ARBA00004123"/>
    </source>
</evidence>
<dbReference type="SUPFAM" id="SSF57667">
    <property type="entry name" value="beta-beta-alpha zinc fingers"/>
    <property type="match status" value="1"/>
</dbReference>
<evidence type="ECO:0000256" key="9">
    <source>
        <dbReference type="SAM" id="MobiDB-lite"/>
    </source>
</evidence>
<keyword evidence="11" id="KW-1185">Reference proteome</keyword>
<dbReference type="PROSITE" id="PS50808">
    <property type="entry name" value="ZF_BED"/>
    <property type="match status" value="1"/>
</dbReference>
<dbReference type="Proteomes" id="UP000887578">
    <property type="component" value="Unplaced"/>
</dbReference>
<evidence type="ECO:0000313" key="11">
    <source>
        <dbReference type="Proteomes" id="UP000887578"/>
    </source>
</evidence>
<keyword evidence="4" id="KW-0862">Zinc</keyword>
<organism evidence="11 12">
    <name type="scientific">Panagrolaimus davidi</name>
    <dbReference type="NCBI Taxonomy" id="227884"/>
    <lineage>
        <taxon>Eukaryota</taxon>
        <taxon>Metazoa</taxon>
        <taxon>Ecdysozoa</taxon>
        <taxon>Nematoda</taxon>
        <taxon>Chromadorea</taxon>
        <taxon>Rhabditida</taxon>
        <taxon>Tylenchina</taxon>
        <taxon>Panagrolaimomorpha</taxon>
        <taxon>Panagrolaimoidea</taxon>
        <taxon>Panagrolaimidae</taxon>
        <taxon>Panagrolaimus</taxon>
    </lineage>
</organism>
<reference evidence="12" key="1">
    <citation type="submission" date="2022-11" db="UniProtKB">
        <authorList>
            <consortium name="WormBaseParasite"/>
        </authorList>
    </citation>
    <scope>IDENTIFICATION</scope>
</reference>
<feature type="compositionally biased region" description="Low complexity" evidence="9">
    <location>
        <begin position="357"/>
        <end position="368"/>
    </location>
</feature>
<dbReference type="InterPro" id="IPR052035">
    <property type="entry name" value="ZnF_BED_domain_contain"/>
</dbReference>
<name>A0A914PU34_9BILA</name>
<evidence type="ECO:0000256" key="2">
    <source>
        <dbReference type="ARBA" id="ARBA00022723"/>
    </source>
</evidence>
<comment type="subcellular location">
    <subcellularLocation>
        <location evidence="1">Nucleus</location>
    </subcellularLocation>
</comment>
<protein>
    <submittedName>
        <fullName evidence="12">BED-type domain-containing protein</fullName>
    </submittedName>
</protein>
<dbReference type="InterPro" id="IPR036236">
    <property type="entry name" value="Znf_C2H2_sf"/>
</dbReference>
<evidence type="ECO:0000256" key="6">
    <source>
        <dbReference type="ARBA" id="ARBA00023163"/>
    </source>
</evidence>
<feature type="compositionally biased region" description="Polar residues" evidence="9">
    <location>
        <begin position="48"/>
        <end position="57"/>
    </location>
</feature>
<dbReference type="GO" id="GO:0008270">
    <property type="term" value="F:zinc ion binding"/>
    <property type="evidence" value="ECO:0007669"/>
    <property type="project" value="UniProtKB-KW"/>
</dbReference>
<dbReference type="SMART" id="SM00614">
    <property type="entry name" value="ZnF_BED"/>
    <property type="match status" value="1"/>
</dbReference>
<feature type="domain" description="BED-type" evidence="10">
    <location>
        <begin position="116"/>
        <end position="161"/>
    </location>
</feature>
<sequence>MNPRLPSEFLELFKDQQQNLNTLNPLLFNNEIARLFLQQKLAQMAAASQGTRSDATSNNNNNNNNSISTPTLVEAAAAAVAAAGNKRLLSESHHRYQTEGDEEKPRKRSRIGGQSVKTAEVWRFFEQIPNEQAATCNICSKTIKATNSSTTGMIRHLRSCHHPEHEILQKARQQNNIRKVLKSGVIDGEHLNEMVLLQQLEQEKEAAAAAENDRISETVESIAASTSSNASEADVQIKGLHTIERLISTPKQENLEHDETFGNTPILKPAKRGRPPKITLDDSMMNDSGFVQNKLYNELSILFTFKVLNVEIMDNQLFQSFLRQFAPGYPLPSADEFRKKILPSYSQAFFKNNNYLKTPSRSSKTSSRVNSEGKAASPAPTNESGFHDEEESHPADQSSVADSLFSFLCASVNGTPTSQHNPESKSELYHGFCETDSVISDKSSESADQFENMFDELLDHIGQGIFPKENLHMLVIRLYNVYANVKSSKTLTDEIFKILDVSTESDLDEVIRSRESNDSGLDMNASGEKIFPRLWNCIIFAVNCFNEINTLIEKDLLAVQRFNDADYELLTALHHNIINPEN</sequence>
<accession>A0A914PU34</accession>
<feature type="region of interest" description="Disordered" evidence="9">
    <location>
        <begin position="256"/>
        <end position="275"/>
    </location>
</feature>
<evidence type="ECO:0000256" key="4">
    <source>
        <dbReference type="ARBA" id="ARBA00022833"/>
    </source>
</evidence>
<evidence type="ECO:0000256" key="5">
    <source>
        <dbReference type="ARBA" id="ARBA00023015"/>
    </source>
</evidence>
<feature type="compositionally biased region" description="Basic and acidic residues" evidence="9">
    <location>
        <begin position="385"/>
        <end position="394"/>
    </location>
</feature>
<feature type="region of interest" description="Disordered" evidence="9">
    <location>
        <begin position="88"/>
        <end position="114"/>
    </location>
</feature>
<dbReference type="InterPro" id="IPR003656">
    <property type="entry name" value="Znf_BED"/>
</dbReference>
<evidence type="ECO:0000256" key="3">
    <source>
        <dbReference type="ARBA" id="ARBA00022771"/>
    </source>
</evidence>
<evidence type="ECO:0000313" key="12">
    <source>
        <dbReference type="WBParaSite" id="PDA_v2.g21735.t1"/>
    </source>
</evidence>